<dbReference type="PANTHER" id="PTHR19139">
    <property type="entry name" value="AQUAPORIN TRANSPORTER"/>
    <property type="match status" value="1"/>
</dbReference>
<comment type="subcellular location">
    <subcellularLocation>
        <location evidence="1">Cell membrane</location>
        <topology evidence="1">Multi-pass membrane protein</topology>
    </subcellularLocation>
</comment>
<evidence type="ECO:0000256" key="4">
    <source>
        <dbReference type="ARBA" id="ARBA00022475"/>
    </source>
</evidence>
<keyword evidence="6 10" id="KW-1133">Transmembrane helix</keyword>
<feature type="transmembrane region" description="Helical" evidence="10">
    <location>
        <begin position="246"/>
        <end position="267"/>
    </location>
</feature>
<dbReference type="InterPro" id="IPR000425">
    <property type="entry name" value="MIP"/>
</dbReference>
<keyword evidence="5 8" id="KW-0812">Transmembrane</keyword>
<name>A0ABS7SD95_9MICO</name>
<evidence type="ECO:0000256" key="3">
    <source>
        <dbReference type="ARBA" id="ARBA00022448"/>
    </source>
</evidence>
<sequence>MTSTTIVDDTDHDEAEDAYVVERPRSLGERLGAEFVGTFILMFLGLGLAVYGGILFNADQVAEALAWGVALMAAMAMFVYISGGHFNPALTLGAAITGRLPWSAVLPYWVAQVAGAVAAAALLFITTPAELPTQLQLESVRALFAQSASGFGENSTFARASTGAISTTMLQVLIVEVVATALFVGVALAVTRTTTSIRRGYSAAIVTGLFYGLLSVATAFVAGGAMNPARATAIAVFSESWALGQVWLFWVAPLLGGAITALLFTVFAPEPLPVAEYDDEDYEEDEDDDFDGDEDTDDEAVTHGAASITLDETTDGPDEVVNWSEVDEDKTDQAEAEDDQAGDTADAEREDDQDDDESPAPEGTTRP</sequence>
<accession>A0ABS7SD95</accession>
<gene>
    <name evidence="11" type="ORF">KCQ71_16150</name>
</gene>
<keyword evidence="4" id="KW-1003">Cell membrane</keyword>
<organism evidence="11 12">
    <name type="scientific">Occultella gossypii</name>
    <dbReference type="NCBI Taxonomy" id="2800820"/>
    <lineage>
        <taxon>Bacteria</taxon>
        <taxon>Bacillati</taxon>
        <taxon>Actinomycetota</taxon>
        <taxon>Actinomycetes</taxon>
        <taxon>Micrococcales</taxon>
        <taxon>Ruaniaceae</taxon>
        <taxon>Occultella</taxon>
    </lineage>
</organism>
<evidence type="ECO:0000256" key="8">
    <source>
        <dbReference type="RuleBase" id="RU000477"/>
    </source>
</evidence>
<keyword evidence="7 10" id="KW-0472">Membrane</keyword>
<feature type="region of interest" description="Disordered" evidence="9">
    <location>
        <begin position="275"/>
        <end position="367"/>
    </location>
</feature>
<evidence type="ECO:0000256" key="1">
    <source>
        <dbReference type="ARBA" id="ARBA00004651"/>
    </source>
</evidence>
<keyword evidence="3 8" id="KW-0813">Transport</keyword>
<feature type="compositionally biased region" description="Acidic residues" evidence="9">
    <location>
        <begin position="348"/>
        <end position="359"/>
    </location>
</feature>
<evidence type="ECO:0000313" key="12">
    <source>
        <dbReference type="Proteomes" id="UP000826651"/>
    </source>
</evidence>
<keyword evidence="12" id="KW-1185">Reference proteome</keyword>
<dbReference type="PANTHER" id="PTHR19139:SF199">
    <property type="entry name" value="MIP17260P"/>
    <property type="match status" value="1"/>
</dbReference>
<evidence type="ECO:0000256" key="10">
    <source>
        <dbReference type="SAM" id="Phobius"/>
    </source>
</evidence>
<evidence type="ECO:0000256" key="6">
    <source>
        <dbReference type="ARBA" id="ARBA00022989"/>
    </source>
</evidence>
<dbReference type="PRINTS" id="PR00783">
    <property type="entry name" value="MINTRINSICP"/>
</dbReference>
<evidence type="ECO:0000256" key="2">
    <source>
        <dbReference type="ARBA" id="ARBA00006175"/>
    </source>
</evidence>
<feature type="transmembrane region" description="Helical" evidence="10">
    <location>
        <begin position="64"/>
        <end position="83"/>
    </location>
</feature>
<feature type="transmembrane region" description="Helical" evidence="10">
    <location>
        <begin position="104"/>
        <end position="125"/>
    </location>
</feature>
<feature type="transmembrane region" description="Helical" evidence="10">
    <location>
        <begin position="203"/>
        <end position="226"/>
    </location>
</feature>
<evidence type="ECO:0000256" key="9">
    <source>
        <dbReference type="SAM" id="MobiDB-lite"/>
    </source>
</evidence>
<dbReference type="Gene3D" id="1.20.1080.10">
    <property type="entry name" value="Glycerol uptake facilitator protein"/>
    <property type="match status" value="1"/>
</dbReference>
<feature type="compositionally biased region" description="Acidic residues" evidence="9">
    <location>
        <begin position="276"/>
        <end position="299"/>
    </location>
</feature>
<dbReference type="InterPro" id="IPR022357">
    <property type="entry name" value="MIP_CS"/>
</dbReference>
<proteinExistence type="inferred from homology"/>
<evidence type="ECO:0000256" key="5">
    <source>
        <dbReference type="ARBA" id="ARBA00022692"/>
    </source>
</evidence>
<reference evidence="11 12" key="1">
    <citation type="submission" date="2021-04" db="EMBL/GenBank/DDBJ databases">
        <title>Ruania sp. nov., isolated from sandy soil of mangrove forest.</title>
        <authorList>
            <person name="Ge X."/>
            <person name="Huang R."/>
            <person name="Liu W."/>
        </authorList>
    </citation>
    <scope>NUCLEOTIDE SEQUENCE [LARGE SCALE GENOMIC DNA]</scope>
    <source>
        <strain evidence="11 12">N2-46</strain>
    </source>
</reference>
<comment type="similarity">
    <text evidence="2 8">Belongs to the MIP/aquaporin (TC 1.A.8) family.</text>
</comment>
<dbReference type="SUPFAM" id="SSF81338">
    <property type="entry name" value="Aquaporin-like"/>
    <property type="match status" value="1"/>
</dbReference>
<dbReference type="Pfam" id="PF00230">
    <property type="entry name" value="MIP"/>
    <property type="match status" value="1"/>
</dbReference>
<feature type="transmembrane region" description="Helical" evidence="10">
    <location>
        <begin position="35"/>
        <end position="58"/>
    </location>
</feature>
<evidence type="ECO:0000313" key="11">
    <source>
        <dbReference type="EMBL" id="MBZ2197694.1"/>
    </source>
</evidence>
<dbReference type="EMBL" id="JAGSHT010000015">
    <property type="protein sequence ID" value="MBZ2197694.1"/>
    <property type="molecule type" value="Genomic_DNA"/>
</dbReference>
<dbReference type="PROSITE" id="PS00221">
    <property type="entry name" value="MIP"/>
    <property type="match status" value="1"/>
</dbReference>
<comment type="caution">
    <text evidence="11">The sequence shown here is derived from an EMBL/GenBank/DDBJ whole genome shotgun (WGS) entry which is preliminary data.</text>
</comment>
<dbReference type="Proteomes" id="UP000826651">
    <property type="component" value="Unassembled WGS sequence"/>
</dbReference>
<dbReference type="InterPro" id="IPR034294">
    <property type="entry name" value="Aquaporin_transptr"/>
</dbReference>
<feature type="transmembrane region" description="Helical" evidence="10">
    <location>
        <begin position="169"/>
        <end position="191"/>
    </location>
</feature>
<dbReference type="InterPro" id="IPR023271">
    <property type="entry name" value="Aquaporin-like"/>
</dbReference>
<feature type="compositionally biased region" description="Acidic residues" evidence="9">
    <location>
        <begin position="325"/>
        <end position="341"/>
    </location>
</feature>
<protein>
    <submittedName>
        <fullName evidence="11">Aquaporin</fullName>
    </submittedName>
</protein>
<dbReference type="RefSeq" id="WP_223407741.1">
    <property type="nucleotide sequence ID" value="NZ_JAGSHT010000015.1"/>
</dbReference>
<evidence type="ECO:0000256" key="7">
    <source>
        <dbReference type="ARBA" id="ARBA00023136"/>
    </source>
</evidence>